<keyword evidence="3" id="KW-0805">Transcription regulation</keyword>
<dbReference type="GO" id="GO:0008270">
    <property type="term" value="F:zinc ion binding"/>
    <property type="evidence" value="ECO:0007669"/>
    <property type="project" value="InterPro"/>
</dbReference>
<proteinExistence type="predicted"/>
<evidence type="ECO:0000313" key="9">
    <source>
        <dbReference type="EMBL" id="KAE8370288.1"/>
    </source>
</evidence>
<comment type="subcellular location">
    <subcellularLocation>
        <location evidence="1">Nucleus</location>
    </subcellularLocation>
</comment>
<feature type="region of interest" description="Disordered" evidence="7">
    <location>
        <begin position="81"/>
        <end position="115"/>
    </location>
</feature>
<gene>
    <name evidence="9" type="ORF">BDV27DRAFT_152175</name>
</gene>
<evidence type="ECO:0000259" key="8">
    <source>
        <dbReference type="PROSITE" id="PS50048"/>
    </source>
</evidence>
<evidence type="ECO:0000256" key="5">
    <source>
        <dbReference type="ARBA" id="ARBA00023163"/>
    </source>
</evidence>
<evidence type="ECO:0000256" key="6">
    <source>
        <dbReference type="ARBA" id="ARBA00023242"/>
    </source>
</evidence>
<dbReference type="AlphaFoldDB" id="A0A5N7AMR5"/>
<dbReference type="RefSeq" id="XP_031933369.1">
    <property type="nucleotide sequence ID" value="XM_032071507.1"/>
</dbReference>
<dbReference type="GeneID" id="43655953"/>
<organism evidence="9 10">
    <name type="scientific">Aspergillus caelatus</name>
    <dbReference type="NCBI Taxonomy" id="61420"/>
    <lineage>
        <taxon>Eukaryota</taxon>
        <taxon>Fungi</taxon>
        <taxon>Dikarya</taxon>
        <taxon>Ascomycota</taxon>
        <taxon>Pezizomycotina</taxon>
        <taxon>Eurotiomycetes</taxon>
        <taxon>Eurotiomycetidae</taxon>
        <taxon>Eurotiales</taxon>
        <taxon>Aspergillaceae</taxon>
        <taxon>Aspergillus</taxon>
        <taxon>Aspergillus subgen. Circumdati</taxon>
    </lineage>
</organism>
<dbReference type="GO" id="GO:0009893">
    <property type="term" value="P:positive regulation of metabolic process"/>
    <property type="evidence" value="ECO:0007669"/>
    <property type="project" value="UniProtKB-ARBA"/>
</dbReference>
<dbReference type="InterPro" id="IPR007219">
    <property type="entry name" value="XnlR_reg_dom"/>
</dbReference>
<evidence type="ECO:0000256" key="7">
    <source>
        <dbReference type="SAM" id="MobiDB-lite"/>
    </source>
</evidence>
<evidence type="ECO:0000256" key="3">
    <source>
        <dbReference type="ARBA" id="ARBA00023015"/>
    </source>
</evidence>
<accession>A0A5N7AMR5</accession>
<dbReference type="Proteomes" id="UP000326268">
    <property type="component" value="Unassembled WGS sequence"/>
</dbReference>
<dbReference type="Pfam" id="PF04082">
    <property type="entry name" value="Fungal_trans"/>
    <property type="match status" value="1"/>
</dbReference>
<dbReference type="CDD" id="cd00067">
    <property type="entry name" value="GAL4"/>
    <property type="match status" value="1"/>
</dbReference>
<feature type="domain" description="Zn(2)-C6 fungal-type" evidence="8">
    <location>
        <begin position="50"/>
        <end position="80"/>
    </location>
</feature>
<dbReference type="InterPro" id="IPR001138">
    <property type="entry name" value="Zn2Cys6_DnaBD"/>
</dbReference>
<sequence>MAPTTSIIILIRYDYHPLLPKGFPQELKTMSAPNDNYTVHKVSLKRTRQACGPCRRKKARCPGEKPTCSLCQRLGQRCSYGPQVTPSRAATTRASPANGQERGSGEPGDANLSSSERFQRIEDRLDKMASILQEFLLKNNPLTGVASGNSLPSHDYGHRSMGNSPVAFGFQNEERHYSLGSSLPSDFVKSEVGFYLAHFHDQPYCVFSKDWLLSRDLSLPPEIAFPLVALTSRISRRSPGPTGGDVPPTKYYANKAWDILSNQYKSGKLGLSFLQGTFLMAQVDFADGQSHRGYSSVALGLRTIQSAGLNKDKYTSSLTDSEAEERRRITWAFFMLDRSYNASRDYSLCLADKHFTILFPAPNTPASLSGEESLARGTLHDGPGKQGEKLDHGILGCLLRLYSIWGKTTDYVFEPFDKDALPPWRSGSALAGLESDWMQFETHFADTHRYRSVDFRRRAREEPHCRSYLCTWLCVQFLFHSVQCLLHHPFVNMVKLRHIDGNIPATFLQKSYESSLIHSRWIARFIREMDEVDIRLYDPFIGYLCAIAATIQLENTASKNPHIAQLGNSDFRTLVDFMTDLSTHWENMGVLVNRVNKLAARQKNYKSLYYSQDTFSGELTRMPTPSTIPRMSEADEALMWNILDFSSSFTPAEIVQLGDLVPSPYQRMETISPNFPDQSLLATGPGAEQGIDSLSGRVLGTVGADPISEWPFPERPGNDGFDAAIPDLPDWMMFGDYVAEQL</sequence>
<dbReference type="PROSITE" id="PS50048">
    <property type="entry name" value="ZN2_CY6_FUNGAL_2"/>
    <property type="match status" value="1"/>
</dbReference>
<evidence type="ECO:0000256" key="2">
    <source>
        <dbReference type="ARBA" id="ARBA00022723"/>
    </source>
</evidence>
<dbReference type="Pfam" id="PF00172">
    <property type="entry name" value="Zn_clus"/>
    <property type="match status" value="1"/>
</dbReference>
<dbReference type="PANTHER" id="PTHR47338">
    <property type="entry name" value="ZN(II)2CYS6 TRANSCRIPTION FACTOR (EUROFUNG)-RELATED"/>
    <property type="match status" value="1"/>
</dbReference>
<dbReference type="Gene3D" id="4.10.240.10">
    <property type="entry name" value="Zn(2)-C6 fungal-type DNA-binding domain"/>
    <property type="match status" value="1"/>
</dbReference>
<dbReference type="GO" id="GO:0000981">
    <property type="term" value="F:DNA-binding transcription factor activity, RNA polymerase II-specific"/>
    <property type="evidence" value="ECO:0007669"/>
    <property type="project" value="InterPro"/>
</dbReference>
<dbReference type="SMART" id="SM00066">
    <property type="entry name" value="GAL4"/>
    <property type="match status" value="1"/>
</dbReference>
<keyword evidence="2" id="KW-0479">Metal-binding</keyword>
<dbReference type="InterPro" id="IPR050815">
    <property type="entry name" value="TF_fung"/>
</dbReference>
<keyword evidence="5" id="KW-0804">Transcription</keyword>
<dbReference type="CDD" id="cd12148">
    <property type="entry name" value="fungal_TF_MHR"/>
    <property type="match status" value="1"/>
</dbReference>
<dbReference type="SUPFAM" id="SSF57701">
    <property type="entry name" value="Zn2/Cys6 DNA-binding domain"/>
    <property type="match status" value="1"/>
</dbReference>
<dbReference type="GO" id="GO:0003677">
    <property type="term" value="F:DNA binding"/>
    <property type="evidence" value="ECO:0007669"/>
    <property type="project" value="UniProtKB-KW"/>
</dbReference>
<keyword evidence="6" id="KW-0539">Nucleus</keyword>
<keyword evidence="10" id="KW-1185">Reference proteome</keyword>
<evidence type="ECO:0000313" key="10">
    <source>
        <dbReference type="Proteomes" id="UP000326268"/>
    </source>
</evidence>
<evidence type="ECO:0000256" key="1">
    <source>
        <dbReference type="ARBA" id="ARBA00004123"/>
    </source>
</evidence>
<dbReference type="InterPro" id="IPR036864">
    <property type="entry name" value="Zn2-C6_fun-type_DNA-bd_sf"/>
</dbReference>
<dbReference type="PANTHER" id="PTHR47338:SF9">
    <property type="entry name" value="ZN(II)2CYS6 TRANSCRIPTION FACTOR (EUROFUNG)"/>
    <property type="match status" value="1"/>
</dbReference>
<protein>
    <recommendedName>
        <fullName evidence="8">Zn(2)-C6 fungal-type domain-containing protein</fullName>
    </recommendedName>
</protein>
<keyword evidence="4" id="KW-0238">DNA-binding</keyword>
<dbReference type="PROSITE" id="PS00463">
    <property type="entry name" value="ZN2_CY6_FUNGAL_1"/>
    <property type="match status" value="1"/>
</dbReference>
<reference evidence="9 10" key="1">
    <citation type="submission" date="2019-04" db="EMBL/GenBank/DDBJ databases">
        <title>Friends and foes A comparative genomics studyof 23 Aspergillus species from section Flavi.</title>
        <authorList>
            <consortium name="DOE Joint Genome Institute"/>
            <person name="Kjaerbolling I."/>
            <person name="Vesth T."/>
            <person name="Frisvad J.C."/>
            <person name="Nybo J.L."/>
            <person name="Theobald S."/>
            <person name="Kildgaard S."/>
            <person name="Isbrandt T."/>
            <person name="Kuo A."/>
            <person name="Sato A."/>
            <person name="Lyhne E.K."/>
            <person name="Kogle M.E."/>
            <person name="Wiebenga A."/>
            <person name="Kun R.S."/>
            <person name="Lubbers R.J."/>
            <person name="Makela M.R."/>
            <person name="Barry K."/>
            <person name="Chovatia M."/>
            <person name="Clum A."/>
            <person name="Daum C."/>
            <person name="Haridas S."/>
            <person name="He G."/>
            <person name="LaButti K."/>
            <person name="Lipzen A."/>
            <person name="Mondo S."/>
            <person name="Riley R."/>
            <person name="Salamov A."/>
            <person name="Simmons B.A."/>
            <person name="Magnuson J.K."/>
            <person name="Henrissat B."/>
            <person name="Mortensen U.H."/>
            <person name="Larsen T.O."/>
            <person name="Devries R.P."/>
            <person name="Grigoriev I.V."/>
            <person name="Machida M."/>
            <person name="Baker S.E."/>
            <person name="Andersen M.R."/>
        </authorList>
    </citation>
    <scope>NUCLEOTIDE SEQUENCE [LARGE SCALE GENOMIC DNA]</scope>
    <source>
        <strain evidence="9 10">CBS 763.97</strain>
    </source>
</reference>
<name>A0A5N7AMR5_9EURO</name>
<evidence type="ECO:0000256" key="4">
    <source>
        <dbReference type="ARBA" id="ARBA00023125"/>
    </source>
</evidence>
<dbReference type="OrthoDB" id="424974at2759"/>
<dbReference type="EMBL" id="ML737566">
    <property type="protein sequence ID" value="KAE8370288.1"/>
    <property type="molecule type" value="Genomic_DNA"/>
</dbReference>
<dbReference type="GO" id="GO:0005634">
    <property type="term" value="C:nucleus"/>
    <property type="evidence" value="ECO:0007669"/>
    <property type="project" value="UniProtKB-SubCell"/>
</dbReference>
<feature type="compositionally biased region" description="Polar residues" evidence="7">
    <location>
        <begin position="82"/>
        <end position="98"/>
    </location>
</feature>
<dbReference type="GO" id="GO:0006351">
    <property type="term" value="P:DNA-templated transcription"/>
    <property type="evidence" value="ECO:0007669"/>
    <property type="project" value="InterPro"/>
</dbReference>